<dbReference type="AlphaFoldDB" id="A0A139BUA9"/>
<sequence>MEPVWKSAIADIGAMSEMQQLAAAQPLVATIARAQP</sequence>
<accession>A0A139BUA9</accession>
<comment type="caution">
    <text evidence="1">The sequence shown here is derived from an EMBL/GenBank/DDBJ whole genome shotgun (WGS) entry which is preliminary data.</text>
</comment>
<name>A0A139BUA9_9PROT</name>
<dbReference type="EMBL" id="LSLI01000026">
    <property type="protein sequence ID" value="KXS32556.1"/>
    <property type="molecule type" value="Genomic_DNA"/>
</dbReference>
<proteinExistence type="predicted"/>
<organism evidence="1 2">
    <name type="scientific">Candidatus Gallionella acididurans</name>
    <dbReference type="NCBI Taxonomy" id="1796491"/>
    <lineage>
        <taxon>Bacteria</taxon>
        <taxon>Pseudomonadati</taxon>
        <taxon>Pseudomonadota</taxon>
        <taxon>Betaproteobacteria</taxon>
        <taxon>Nitrosomonadales</taxon>
        <taxon>Gallionellaceae</taxon>
        <taxon>Gallionella</taxon>
    </lineage>
</organism>
<gene>
    <name evidence="1" type="ORF">AWT59_1325</name>
</gene>
<evidence type="ECO:0000313" key="2">
    <source>
        <dbReference type="Proteomes" id="UP000070578"/>
    </source>
</evidence>
<evidence type="ECO:0000313" key="1">
    <source>
        <dbReference type="EMBL" id="KXS32556.1"/>
    </source>
</evidence>
<dbReference type="Proteomes" id="UP000070578">
    <property type="component" value="Unassembled WGS sequence"/>
</dbReference>
<protein>
    <submittedName>
        <fullName evidence="1">Uncharacterized protein</fullName>
    </submittedName>
</protein>
<reference evidence="1 2" key="2">
    <citation type="submission" date="2016-03" db="EMBL/GenBank/DDBJ databases">
        <title>New uncultured bacterium of the family Gallionellaceae from acid mine drainage: description and reconstruction of genome based on metagenomic analysis of microbial community.</title>
        <authorList>
            <person name="Kadnikov V."/>
            <person name="Ivasenko D."/>
            <person name="Beletsky A."/>
            <person name="Mardanov A."/>
            <person name="Danilova E."/>
            <person name="Pimenov N."/>
            <person name="Karnachuk O."/>
            <person name="Ravin N."/>
        </authorList>
    </citation>
    <scope>NUCLEOTIDE SEQUENCE [LARGE SCALE GENOMIC DNA]</scope>
    <source>
        <strain evidence="1">ShG14-8</strain>
    </source>
</reference>
<reference evidence="1 2" key="1">
    <citation type="submission" date="2016-02" db="EMBL/GenBank/DDBJ databases">
        <authorList>
            <person name="Wen L."/>
            <person name="He K."/>
            <person name="Yang H."/>
        </authorList>
    </citation>
    <scope>NUCLEOTIDE SEQUENCE [LARGE SCALE GENOMIC DNA]</scope>
    <source>
        <strain evidence="1">ShG14-8</strain>
    </source>
</reference>